<dbReference type="PANTHER" id="PTHR21301:SF10">
    <property type="entry name" value="REVERSE TRANSCRIPTASE DOMAIN-CONTAINING PROTEIN"/>
    <property type="match status" value="1"/>
</dbReference>
<proteinExistence type="predicted"/>
<dbReference type="OrthoDB" id="6782675at2759"/>
<organism evidence="2 3">
    <name type="scientific">Brachionus calyciflorus</name>
    <dbReference type="NCBI Taxonomy" id="104777"/>
    <lineage>
        <taxon>Eukaryota</taxon>
        <taxon>Metazoa</taxon>
        <taxon>Spiralia</taxon>
        <taxon>Gnathifera</taxon>
        <taxon>Rotifera</taxon>
        <taxon>Eurotatoria</taxon>
        <taxon>Monogononta</taxon>
        <taxon>Pseudotrocha</taxon>
        <taxon>Ploima</taxon>
        <taxon>Brachionidae</taxon>
        <taxon>Brachionus</taxon>
    </lineage>
</organism>
<evidence type="ECO:0000259" key="1">
    <source>
        <dbReference type="PROSITE" id="PS50878"/>
    </source>
</evidence>
<name>A0A813MAK8_9BILA</name>
<gene>
    <name evidence="2" type="ORF">OXX778_LOCUS1880</name>
</gene>
<dbReference type="PANTHER" id="PTHR21301">
    <property type="entry name" value="REVERSE TRANSCRIPTASE"/>
    <property type="match status" value="1"/>
</dbReference>
<dbReference type="Pfam" id="PF26215">
    <property type="entry name" value="HTH_animal"/>
    <property type="match status" value="1"/>
</dbReference>
<dbReference type="EMBL" id="CAJNOC010000132">
    <property type="protein sequence ID" value="CAF0717931.1"/>
    <property type="molecule type" value="Genomic_DNA"/>
</dbReference>
<dbReference type="InterPro" id="IPR058912">
    <property type="entry name" value="HTH_animal"/>
</dbReference>
<dbReference type="InterPro" id="IPR000477">
    <property type="entry name" value="RT_dom"/>
</dbReference>
<dbReference type="PROSITE" id="PS50878">
    <property type="entry name" value="RT_POL"/>
    <property type="match status" value="1"/>
</dbReference>
<accession>A0A813MAK8</accession>
<dbReference type="Proteomes" id="UP000663879">
    <property type="component" value="Unassembled WGS sequence"/>
</dbReference>
<evidence type="ECO:0000313" key="2">
    <source>
        <dbReference type="EMBL" id="CAF0717931.1"/>
    </source>
</evidence>
<dbReference type="AlphaFoldDB" id="A0A813MAK8"/>
<protein>
    <recommendedName>
        <fullName evidence="1">Reverse transcriptase domain-containing protein</fullName>
    </recommendedName>
</protein>
<evidence type="ECO:0000313" key="3">
    <source>
        <dbReference type="Proteomes" id="UP000663879"/>
    </source>
</evidence>
<keyword evidence="3" id="KW-1185">Reference proteome</keyword>
<reference evidence="2" key="1">
    <citation type="submission" date="2021-02" db="EMBL/GenBank/DDBJ databases">
        <authorList>
            <person name="Nowell W R."/>
        </authorList>
    </citation>
    <scope>NUCLEOTIDE SEQUENCE</scope>
    <source>
        <strain evidence="2">Ploen Becks lab</strain>
    </source>
</reference>
<feature type="domain" description="Reverse transcriptase" evidence="1">
    <location>
        <begin position="1"/>
        <end position="210"/>
    </location>
</feature>
<sequence>MENRHGYLKPIVTQHFTYIKDSQHLIQILNNKKLKAFDKLHTGDFESLYTNITIETAIQNVMELFKLTNNENISCFAFYTFLKLVLLNNYFYYKNKSVYRFFLQIKGVSIGTSCGPSIANLHLAFYEIKYKSLLNSILYFRFIDDVFFVSKYLINDAFFQDIYPHLKLNIMSSNVVNFLDLNISIDFDYSLIFNLYIKPTNTQNYFDMESNNVKFIFDNIPRSLIHRIRRICTNLNDYYYHSTKLHKILKDKGYQSSQVKHLIRVYANMNRVDLIPYKLKQDNYIGIEQ</sequence>
<comment type="caution">
    <text evidence="2">The sequence shown here is derived from an EMBL/GenBank/DDBJ whole genome shotgun (WGS) entry which is preliminary data.</text>
</comment>